<feature type="region of interest" description="Disordered" evidence="1">
    <location>
        <begin position="1"/>
        <end position="25"/>
    </location>
</feature>
<dbReference type="Proteomes" id="UP001266807">
    <property type="component" value="Unassembled WGS sequence"/>
</dbReference>
<organism evidence="2 3">
    <name type="scientific">Paenibacillus peoriae</name>
    <dbReference type="NCBI Taxonomy" id="59893"/>
    <lineage>
        <taxon>Bacteria</taxon>
        <taxon>Bacillati</taxon>
        <taxon>Bacillota</taxon>
        <taxon>Bacilli</taxon>
        <taxon>Bacillales</taxon>
        <taxon>Paenibacillaceae</taxon>
        <taxon>Paenibacillus</taxon>
    </lineage>
</organism>
<gene>
    <name evidence="2" type="ORF">J2W98_002666</name>
</gene>
<protein>
    <submittedName>
        <fullName evidence="2">Uncharacterized protein</fullName>
    </submittedName>
</protein>
<accession>A0ABU1QFG4</accession>
<comment type="caution">
    <text evidence="2">The sequence shown here is derived from an EMBL/GenBank/DDBJ whole genome shotgun (WGS) entry which is preliminary data.</text>
</comment>
<feature type="region of interest" description="Disordered" evidence="1">
    <location>
        <begin position="44"/>
        <end position="64"/>
    </location>
</feature>
<sequence length="64" mass="6652">MVLASAGAPPHALLPGSKAPDLPNAEPVRMLRASVSAIGEAARANRPSVRAPASRTPRCRHSCR</sequence>
<proteinExistence type="predicted"/>
<evidence type="ECO:0000313" key="3">
    <source>
        <dbReference type="Proteomes" id="UP001266807"/>
    </source>
</evidence>
<name>A0ABU1QFG4_9BACL</name>
<reference evidence="2 3" key="1">
    <citation type="submission" date="2023-07" db="EMBL/GenBank/DDBJ databases">
        <title>Sorghum-associated microbial communities from plants grown in Nebraska, USA.</title>
        <authorList>
            <person name="Schachtman D."/>
        </authorList>
    </citation>
    <scope>NUCLEOTIDE SEQUENCE [LARGE SCALE GENOMIC DNA]</scope>
    <source>
        <strain evidence="2 3">BE143</strain>
    </source>
</reference>
<evidence type="ECO:0000256" key="1">
    <source>
        <dbReference type="SAM" id="MobiDB-lite"/>
    </source>
</evidence>
<dbReference type="EMBL" id="JAVDUG010000003">
    <property type="protein sequence ID" value="MDR6778389.1"/>
    <property type="molecule type" value="Genomic_DNA"/>
</dbReference>
<keyword evidence="3" id="KW-1185">Reference proteome</keyword>
<evidence type="ECO:0000313" key="2">
    <source>
        <dbReference type="EMBL" id="MDR6778389.1"/>
    </source>
</evidence>